<proteinExistence type="inferred from homology"/>
<evidence type="ECO:0000256" key="4">
    <source>
        <dbReference type="SAM" id="Phobius"/>
    </source>
</evidence>
<comment type="subcellular location">
    <subcellularLocation>
        <location evidence="1">Cell membrane</location>
        <topology evidence="1">Peripheral membrane protein</topology>
    </subcellularLocation>
    <subcellularLocation>
        <location evidence="2">Golgi apparatus membrane</location>
        <topology evidence="2">Peripheral membrane protein</topology>
    </subcellularLocation>
</comment>
<dbReference type="GO" id="GO:0005886">
    <property type="term" value="C:plasma membrane"/>
    <property type="evidence" value="ECO:0007669"/>
    <property type="project" value="UniProtKB-SubCell"/>
</dbReference>
<dbReference type="GO" id="GO:0000139">
    <property type="term" value="C:Golgi membrane"/>
    <property type="evidence" value="ECO:0007669"/>
    <property type="project" value="UniProtKB-SubCell"/>
</dbReference>
<evidence type="ECO:0000256" key="2">
    <source>
        <dbReference type="ARBA" id="ARBA00004395"/>
    </source>
</evidence>
<organism evidence="6 7">
    <name type="scientific">Pycnococcus provasolii</name>
    <dbReference type="NCBI Taxonomy" id="41880"/>
    <lineage>
        <taxon>Eukaryota</taxon>
        <taxon>Viridiplantae</taxon>
        <taxon>Chlorophyta</taxon>
        <taxon>Pseudoscourfieldiophyceae</taxon>
        <taxon>Pseudoscourfieldiales</taxon>
        <taxon>Pycnococcaceae</taxon>
        <taxon>Pycnococcus</taxon>
    </lineage>
</organism>
<dbReference type="CDD" id="cd00170">
    <property type="entry name" value="SEC14"/>
    <property type="match status" value="1"/>
</dbReference>
<dbReference type="Proteomes" id="UP000660262">
    <property type="component" value="Unassembled WGS sequence"/>
</dbReference>
<evidence type="ECO:0000256" key="1">
    <source>
        <dbReference type="ARBA" id="ARBA00004202"/>
    </source>
</evidence>
<accession>A0A830HLM0</accession>
<feature type="domain" description="CRAL-TRIO" evidence="5">
    <location>
        <begin position="134"/>
        <end position="323"/>
    </location>
</feature>
<dbReference type="AlphaFoldDB" id="A0A830HLM0"/>
<dbReference type="PANTHER" id="PTHR45657:SF1">
    <property type="entry name" value="CRAL-TRIO DOMAIN-CONTAINING PROTEIN YKL091C-RELATED"/>
    <property type="match status" value="1"/>
</dbReference>
<evidence type="ECO:0000313" key="7">
    <source>
        <dbReference type="Proteomes" id="UP000660262"/>
    </source>
</evidence>
<gene>
    <name evidence="6" type="ORF">PPROV_000467400</name>
</gene>
<dbReference type="Gene3D" id="3.40.525.10">
    <property type="entry name" value="CRAL-TRIO lipid binding domain"/>
    <property type="match status" value="1"/>
</dbReference>
<evidence type="ECO:0000313" key="6">
    <source>
        <dbReference type="EMBL" id="GHP05927.1"/>
    </source>
</evidence>
<dbReference type="SMART" id="SM00516">
    <property type="entry name" value="SEC14"/>
    <property type="match status" value="1"/>
</dbReference>
<dbReference type="EMBL" id="BNJQ01000011">
    <property type="protein sequence ID" value="GHP05927.1"/>
    <property type="molecule type" value="Genomic_DNA"/>
</dbReference>
<protein>
    <recommendedName>
        <fullName evidence="5">CRAL-TRIO domain-containing protein</fullName>
    </recommendedName>
</protein>
<reference evidence="6" key="1">
    <citation type="submission" date="2020-10" db="EMBL/GenBank/DDBJ databases">
        <title>Unveiling of a novel bifunctional photoreceptor, Dualchrome1, isolated from a cosmopolitan green alga.</title>
        <authorList>
            <person name="Suzuki S."/>
            <person name="Kawachi M."/>
        </authorList>
    </citation>
    <scope>NUCLEOTIDE SEQUENCE</scope>
    <source>
        <strain evidence="6">NIES 2893</strain>
    </source>
</reference>
<keyword evidence="4" id="KW-0812">Transmembrane</keyword>
<comment type="caution">
    <text evidence="6">The sequence shown here is derived from an EMBL/GenBank/DDBJ whole genome shotgun (WGS) entry which is preliminary data.</text>
</comment>
<keyword evidence="4" id="KW-0472">Membrane</keyword>
<evidence type="ECO:0000256" key="3">
    <source>
        <dbReference type="ARBA" id="ARBA00038020"/>
    </source>
</evidence>
<dbReference type="SUPFAM" id="SSF52087">
    <property type="entry name" value="CRAL/TRIO domain"/>
    <property type="match status" value="1"/>
</dbReference>
<keyword evidence="4" id="KW-1133">Transmembrane helix</keyword>
<dbReference type="PANTHER" id="PTHR45657">
    <property type="entry name" value="CRAL-TRIO DOMAIN-CONTAINING PROTEIN YKL091C-RELATED"/>
    <property type="match status" value="1"/>
</dbReference>
<dbReference type="InterPro" id="IPR051026">
    <property type="entry name" value="PI/PC_transfer"/>
</dbReference>
<feature type="transmembrane region" description="Helical" evidence="4">
    <location>
        <begin position="447"/>
        <end position="468"/>
    </location>
</feature>
<dbReference type="InterPro" id="IPR036865">
    <property type="entry name" value="CRAL-TRIO_dom_sf"/>
</dbReference>
<name>A0A830HLM0_9CHLO</name>
<dbReference type="OrthoDB" id="1434354at2759"/>
<dbReference type="InterPro" id="IPR001251">
    <property type="entry name" value="CRAL-TRIO_dom"/>
</dbReference>
<keyword evidence="7" id="KW-1185">Reference proteome</keyword>
<comment type="similarity">
    <text evidence="3">Belongs to the SFH family.</text>
</comment>
<dbReference type="Pfam" id="PF00650">
    <property type="entry name" value="CRAL_TRIO"/>
    <property type="match status" value="1"/>
</dbReference>
<sequence>MLKSSDVIGVAVVPRSPSELACLGGLDSSHSMQMQTAALASIRPRWRSNHNVDTMEQKLLALKSRFASDELTEIATNGMTQRTGNVYRTFQRYVTACNGDVNKAEQQLRGTMAFRSSDDFSRKALLRDAPTYDRFEHIFKNMPHGFHGFDATHGTTVYVDNVGMLDSDALLNGFVTERDLVVCHLLMLEYQLSVLTDEATRRKRLEPGADPLLVVDDVTNVIDMTGLRPMKLLSGKGMSFFKTIAVHDQAQYPETLRAAYVVNAPRVFAYVWGVIKYLLDAQVRKKVFVTPPGAASHKVLLEKVFGTLENMPRRFGGTYDGVVLCAQKDEPMLGPEHKKFVDWIYSEKRRLLNVAEAPAHEEELPSLSLEERVQILEKKVRELELASQQGRLSRPPTFKSSQYKANDEPNTCTANGFVPNTTTTFAKKASLQPPRVISSSLTRSLELLVVLALTILSFAFITTYNRYLTRCASR</sequence>
<evidence type="ECO:0000259" key="5">
    <source>
        <dbReference type="PROSITE" id="PS50191"/>
    </source>
</evidence>
<dbReference type="PROSITE" id="PS50191">
    <property type="entry name" value="CRAL_TRIO"/>
    <property type="match status" value="1"/>
</dbReference>